<evidence type="ECO:0000313" key="2">
    <source>
        <dbReference type="Proteomes" id="UP000827445"/>
    </source>
</evidence>
<sequence>MTSQLKAFENELKAINLMVANEGEKTLRMAEKVNQTMDAYKSQLSDFEDLKAKQRQMSMMFEQMKIDEGE</sequence>
<reference evidence="1 2" key="1">
    <citation type="journal article" date="2021" name="Microbiol. Resour. Announc.">
        <title>Genome Sequences of Bacteriophages cd2, cd3, and cd4, which Specifically Target Carnobacterium divergens.</title>
        <authorList>
            <person name="Zhang P."/>
            <person name="Britton A.P."/>
            <person name="Visser K.A."/>
            <person name="Welke C.A."/>
            <person name="Wassink H."/>
            <person name="Prins E."/>
            <person name="Yang X."/>
            <person name="Martin-Visscher L.A."/>
        </authorList>
    </citation>
    <scope>NUCLEOTIDE SEQUENCE [LARGE SCALE GENOMIC DNA]</scope>
    <source>
        <strain evidence="2">cd2</strain>
    </source>
</reference>
<protein>
    <submittedName>
        <fullName evidence="1">Uncharacterized protein</fullName>
    </submittedName>
</protein>
<accession>A0AAE7SNS3</accession>
<keyword evidence="2" id="KW-1185">Reference proteome</keyword>
<organism evidence="1 2">
    <name type="scientific">Carnobacterium phage cd2</name>
    <dbReference type="NCBI Taxonomy" id="2849244"/>
    <lineage>
        <taxon>Viruses</taxon>
        <taxon>Duplodnaviria</taxon>
        <taxon>Heunggongvirae</taxon>
        <taxon>Uroviricota</taxon>
        <taxon>Caudoviricetes</taxon>
        <taxon>Carnodivirus</taxon>
        <taxon>Carnodivirus cd2-like</taxon>
    </lineage>
</organism>
<dbReference type="EMBL" id="MZ398135">
    <property type="protein sequence ID" value="QXP45170.1"/>
    <property type="molecule type" value="Genomic_DNA"/>
</dbReference>
<evidence type="ECO:0000313" key="1">
    <source>
        <dbReference type="EMBL" id="QXP45170.1"/>
    </source>
</evidence>
<proteinExistence type="predicted"/>
<dbReference type="Proteomes" id="UP000827445">
    <property type="component" value="Segment"/>
</dbReference>
<name>A0AAE7SNS3_9CAUD</name>
<gene>
    <name evidence="1" type="ORF">cd2_044</name>
</gene>